<dbReference type="GO" id="GO:0005524">
    <property type="term" value="F:ATP binding"/>
    <property type="evidence" value="ECO:0007669"/>
    <property type="project" value="InterPro"/>
</dbReference>
<comment type="caution">
    <text evidence="2">The sequence shown here is derived from an EMBL/GenBank/DDBJ whole genome shotgun (WGS) entry which is preliminary data.</text>
</comment>
<sequence length="353" mass="40023">MPESREAKYKRIRSELPKTFGEWRFFEKEGYELLDGWTYIWDRVQEVLLEQGATLWDPSISDNVVWARTGFGLRRPGGLAYVHPGRVHGGMNPGSIKRLSAFEFGNPLQRPATTYESYDVMIRVIVVNGEGQEHLDVARRLGTGPRSFLCNNHVLPLLYEFEIEDIVFGVFPLVGASMTVAFDYWPKNSVGDVLDMILQMLEASRTWLLQALEFIHEMKIAHRDAFRDNFVVQWHPESLLQKKGSVSRPRVYIIDFEAAIQFPAEYCEEQCVTTGLPVVGSYGDPADYARPYPPECTTGGPYNAFKLDIWQLGSSLEDFKPNISSIDAVLESMTESDSAARPRAVEALISLKK</sequence>
<dbReference type="Proteomes" id="UP000521872">
    <property type="component" value="Unassembled WGS sequence"/>
</dbReference>
<proteinExistence type="predicted"/>
<dbReference type="GO" id="GO:0004672">
    <property type="term" value="F:protein kinase activity"/>
    <property type="evidence" value="ECO:0007669"/>
    <property type="project" value="InterPro"/>
</dbReference>
<evidence type="ECO:0000313" key="3">
    <source>
        <dbReference type="Proteomes" id="UP000521872"/>
    </source>
</evidence>
<organism evidence="2 3">
    <name type="scientific">Agrocybe pediades</name>
    <dbReference type="NCBI Taxonomy" id="84607"/>
    <lineage>
        <taxon>Eukaryota</taxon>
        <taxon>Fungi</taxon>
        <taxon>Dikarya</taxon>
        <taxon>Basidiomycota</taxon>
        <taxon>Agaricomycotina</taxon>
        <taxon>Agaricomycetes</taxon>
        <taxon>Agaricomycetidae</taxon>
        <taxon>Agaricales</taxon>
        <taxon>Agaricineae</taxon>
        <taxon>Strophariaceae</taxon>
        <taxon>Agrocybe</taxon>
    </lineage>
</organism>
<dbReference type="AlphaFoldDB" id="A0A8H4VR16"/>
<gene>
    <name evidence="2" type="ORF">D9613_006219</name>
</gene>
<evidence type="ECO:0000313" key="2">
    <source>
        <dbReference type="EMBL" id="KAF4617190.1"/>
    </source>
</evidence>
<feature type="domain" description="Protein kinase" evidence="1">
    <location>
        <begin position="82"/>
        <end position="353"/>
    </location>
</feature>
<dbReference type="Gene3D" id="1.10.510.10">
    <property type="entry name" value="Transferase(Phosphotransferase) domain 1"/>
    <property type="match status" value="1"/>
</dbReference>
<dbReference type="InterPro" id="IPR000719">
    <property type="entry name" value="Prot_kinase_dom"/>
</dbReference>
<dbReference type="PROSITE" id="PS50011">
    <property type="entry name" value="PROTEIN_KINASE_DOM"/>
    <property type="match status" value="1"/>
</dbReference>
<protein>
    <recommendedName>
        <fullName evidence="1">Protein kinase domain-containing protein</fullName>
    </recommendedName>
</protein>
<accession>A0A8H4VR16</accession>
<keyword evidence="3" id="KW-1185">Reference proteome</keyword>
<dbReference type="InterPro" id="IPR011009">
    <property type="entry name" value="Kinase-like_dom_sf"/>
</dbReference>
<dbReference type="SUPFAM" id="SSF56112">
    <property type="entry name" value="Protein kinase-like (PK-like)"/>
    <property type="match status" value="1"/>
</dbReference>
<name>A0A8H4VR16_9AGAR</name>
<reference evidence="2 3" key="1">
    <citation type="submission" date="2019-12" db="EMBL/GenBank/DDBJ databases">
        <authorList>
            <person name="Floudas D."/>
            <person name="Bentzer J."/>
            <person name="Ahren D."/>
            <person name="Johansson T."/>
            <person name="Persson P."/>
            <person name="Tunlid A."/>
        </authorList>
    </citation>
    <scope>NUCLEOTIDE SEQUENCE [LARGE SCALE GENOMIC DNA]</scope>
    <source>
        <strain evidence="2 3">CBS 102.39</strain>
    </source>
</reference>
<dbReference type="EMBL" id="JAACJL010000030">
    <property type="protein sequence ID" value="KAF4617190.1"/>
    <property type="molecule type" value="Genomic_DNA"/>
</dbReference>
<evidence type="ECO:0000259" key="1">
    <source>
        <dbReference type="PROSITE" id="PS50011"/>
    </source>
</evidence>